<dbReference type="Pfam" id="PF08441">
    <property type="entry name" value="Integrin_A_Ig_1"/>
    <property type="match status" value="1"/>
</dbReference>
<feature type="domain" description="Integrin alpha first immunoglubulin-like" evidence="15">
    <location>
        <begin position="435"/>
        <end position="579"/>
    </location>
</feature>
<feature type="repeat" description="FG-GAP" evidence="12">
    <location>
        <begin position="199"/>
        <end position="260"/>
    </location>
</feature>
<dbReference type="InterPro" id="IPR032695">
    <property type="entry name" value="Integrin_dom_sf"/>
</dbReference>
<dbReference type="Pfam" id="PF01839">
    <property type="entry name" value="FG-GAP"/>
    <property type="match status" value="3"/>
</dbReference>
<evidence type="ECO:0000256" key="1">
    <source>
        <dbReference type="ARBA" id="ARBA00004479"/>
    </source>
</evidence>
<feature type="signal peptide" evidence="13">
    <location>
        <begin position="1"/>
        <end position="24"/>
    </location>
</feature>
<feature type="domain" description="Integrin alpha second immunoglobulin-like" evidence="16">
    <location>
        <begin position="588"/>
        <end position="722"/>
    </location>
</feature>
<keyword evidence="7 13" id="KW-1133">Transmembrane helix</keyword>
<keyword evidence="6 13" id="KW-0130">Cell adhesion</keyword>
<sequence>MLLPSLLTTFIVILTTTFRRPVNTFNVETERLVNEFTISQKQSLFGYSVALQKEGNLLVGAPLALNYGGNKTGAIYSCGGKNNNNCVVMESSGVKNQFLGVTVTSLNDHTFFGSPRWNKEGSQETIGRIILVEKDKIVLEKVPCGTLPTTHIGYGYCQSGFSSNGLLDNEKPLFVYGTPGALRFSGALFAINDQHKTVTTLKNRDSLKSSSYMGYSSAIGKISDSNEEGYIADVVGGAPRANNMTGMVLIYKLTDTGSSVLEKFQAPGEKVGTYFGAAVCAVDLDNDGKDDLVVGAPQFAKIIDEGRVYVYMNRKGYRFTGFDQTSVLEGDNQQGARFGSSIANIGDINKDGFQDIAIGAPYGGVDGKGMVYIYNGGQNGLRVNQPQRIAASDVSNTPPQGFGISLAGGVDIDGNGYTDLAIGAFKSSQAYTLKTRPVINLETTLSTNLRAVPSQINEQYRCTKAGYTSFNCIELYIDLKYTQKSASQYIDISYTIDLDVEKLDKRAVAIETGRTQIKGVAKLQLNVDKRITQVIAVSVSQDLLTAIEFVSRYQLQEDASTCINTPCPILDQYGSSVDKHLVPYFKECASETVCRPDLILTSALAYPRNTGSTKITYGVVERVDVLVMVENGGENAYQSSMTMKYHSDLQVIGVDIEEKTTLWKTKLLDSSTRQLEFILGNPVRTNSKLLVRARFAVSTKQRPTASKYVFEMGATAFGEEMNKKDNKAIEEVDVSVQTCIDVIPVARPSEVLYQLDTAKPPPPSPKETPINQTVTTEVVGSKVIYSFTVKNTGSMPMPKMAAHIRVPVQKNGEDMVYVVHLSVDGSACLEEFNELGYRLEDGIEDEIETEITQSTISKIDANVNNNKKKRRRVTRETHSTEGEYCKEGCKTYTCHINSIESNKRVIITMVTRLWDYNLPKIDPKEIKMEISTNFVGPQKDMFEQKIGCNATSMISVPLQKNIIQDTKPIPWWIILVSVIAALILLAILVFILYKCGFFKRDRKKKDAVDGEPTEDSKLKDLEYDEDDE</sequence>
<feature type="repeat" description="FG-GAP" evidence="12">
    <location>
        <begin position="387"/>
        <end position="450"/>
    </location>
</feature>
<evidence type="ECO:0000256" key="3">
    <source>
        <dbReference type="ARBA" id="ARBA00022692"/>
    </source>
</evidence>
<evidence type="ECO:0000313" key="19">
    <source>
        <dbReference type="Proteomes" id="UP000594262"/>
    </source>
</evidence>
<evidence type="ECO:0000256" key="8">
    <source>
        <dbReference type="ARBA" id="ARBA00023037"/>
    </source>
</evidence>
<dbReference type="Gene3D" id="2.60.40.1530">
    <property type="entry name" value="ntegrin, alpha v. Chain A, domain 4"/>
    <property type="match status" value="1"/>
</dbReference>
<comment type="similarity">
    <text evidence="2 13">Belongs to the integrin alpha chain family.</text>
</comment>
<dbReference type="GO" id="GO:0007229">
    <property type="term" value="P:integrin-mediated signaling pathway"/>
    <property type="evidence" value="ECO:0007669"/>
    <property type="project" value="UniProtKB-KW"/>
</dbReference>
<accession>A0A7M6DQA3</accession>
<dbReference type="GO" id="GO:0005178">
    <property type="term" value="F:integrin binding"/>
    <property type="evidence" value="ECO:0007669"/>
    <property type="project" value="TreeGrafter"/>
</dbReference>
<evidence type="ECO:0000259" key="15">
    <source>
        <dbReference type="Pfam" id="PF08441"/>
    </source>
</evidence>
<evidence type="ECO:0000256" key="11">
    <source>
        <dbReference type="ARBA" id="ARBA00023180"/>
    </source>
</evidence>
<keyword evidence="11" id="KW-0325">Glycoprotein</keyword>
<feature type="compositionally biased region" description="Basic and acidic residues" evidence="14">
    <location>
        <begin position="1004"/>
        <end position="1021"/>
    </location>
</feature>
<dbReference type="GO" id="GO:0008305">
    <property type="term" value="C:integrin complex"/>
    <property type="evidence" value="ECO:0007669"/>
    <property type="project" value="InterPro"/>
</dbReference>
<name>A0A7M6DQA3_9CNID</name>
<dbReference type="RefSeq" id="XP_066932460.1">
    <property type="nucleotide sequence ID" value="XM_067076359.1"/>
</dbReference>
<keyword evidence="5" id="KW-0677">Repeat</keyword>
<evidence type="ECO:0000313" key="18">
    <source>
        <dbReference type="EnsemblMetazoa" id="CLYHEMP022026.1"/>
    </source>
</evidence>
<evidence type="ECO:0000256" key="2">
    <source>
        <dbReference type="ARBA" id="ARBA00008054"/>
    </source>
</evidence>
<dbReference type="Gene3D" id="2.60.40.1510">
    <property type="entry name" value="ntegrin, alpha v. Chain A, domain 3"/>
    <property type="match status" value="1"/>
</dbReference>
<dbReference type="PRINTS" id="PR01185">
    <property type="entry name" value="INTEGRINA"/>
</dbReference>
<dbReference type="Pfam" id="PF20805">
    <property type="entry name" value="Integrin_A_Ig_2"/>
    <property type="match status" value="1"/>
</dbReference>
<evidence type="ECO:0000259" key="16">
    <source>
        <dbReference type="Pfam" id="PF20805"/>
    </source>
</evidence>
<evidence type="ECO:0000256" key="9">
    <source>
        <dbReference type="ARBA" id="ARBA00023136"/>
    </source>
</evidence>
<feature type="repeat" description="FG-GAP" evidence="12">
    <location>
        <begin position="324"/>
        <end position="383"/>
    </location>
</feature>
<evidence type="ECO:0000256" key="12">
    <source>
        <dbReference type="PROSITE-ProRule" id="PRU00803"/>
    </source>
</evidence>
<dbReference type="Pfam" id="PF20806">
    <property type="entry name" value="Integrin_A_Ig_3"/>
    <property type="match status" value="1"/>
</dbReference>
<dbReference type="InterPro" id="IPR000413">
    <property type="entry name" value="Integrin_alpha"/>
</dbReference>
<dbReference type="PROSITE" id="PS00242">
    <property type="entry name" value="INTEGRIN_ALPHA"/>
    <property type="match status" value="1"/>
</dbReference>
<dbReference type="Gene3D" id="2.60.40.1460">
    <property type="entry name" value="Integrin domains. Chain A, domain 2"/>
    <property type="match status" value="1"/>
</dbReference>
<keyword evidence="10 13" id="KW-0675">Receptor</keyword>
<dbReference type="Proteomes" id="UP000594262">
    <property type="component" value="Unplaced"/>
</dbReference>
<comment type="subcellular location">
    <subcellularLocation>
        <location evidence="1 13">Membrane</location>
        <topology evidence="1 13">Single-pass type I membrane protein</topology>
    </subcellularLocation>
</comment>
<dbReference type="InterPro" id="IPR048285">
    <property type="entry name" value="Integrin_alpha_Ig-like_2"/>
</dbReference>
<keyword evidence="8 13" id="KW-0401">Integrin</keyword>
<dbReference type="AlphaFoldDB" id="A0A7M6DQA3"/>
<dbReference type="GO" id="GO:0009897">
    <property type="term" value="C:external side of plasma membrane"/>
    <property type="evidence" value="ECO:0007669"/>
    <property type="project" value="TreeGrafter"/>
</dbReference>
<evidence type="ECO:0000256" key="5">
    <source>
        <dbReference type="ARBA" id="ARBA00022737"/>
    </source>
</evidence>
<organism evidence="18 19">
    <name type="scientific">Clytia hemisphaerica</name>
    <dbReference type="NCBI Taxonomy" id="252671"/>
    <lineage>
        <taxon>Eukaryota</taxon>
        <taxon>Metazoa</taxon>
        <taxon>Cnidaria</taxon>
        <taxon>Hydrozoa</taxon>
        <taxon>Hydroidolina</taxon>
        <taxon>Leptothecata</taxon>
        <taxon>Obeliida</taxon>
        <taxon>Clytiidae</taxon>
        <taxon>Clytia</taxon>
    </lineage>
</organism>
<dbReference type="GeneID" id="136820120"/>
<dbReference type="GO" id="GO:0033627">
    <property type="term" value="P:cell adhesion mediated by integrin"/>
    <property type="evidence" value="ECO:0007669"/>
    <property type="project" value="TreeGrafter"/>
</dbReference>
<dbReference type="PANTHER" id="PTHR23220:SF122">
    <property type="entry name" value="INTEGRIN ALPHA-PS1"/>
    <property type="match status" value="1"/>
</dbReference>
<reference evidence="18" key="1">
    <citation type="submission" date="2021-01" db="UniProtKB">
        <authorList>
            <consortium name="EnsemblMetazoa"/>
        </authorList>
    </citation>
    <scope>IDENTIFICATION</scope>
</reference>
<dbReference type="SMART" id="SM00191">
    <property type="entry name" value="Int_alpha"/>
    <property type="match status" value="5"/>
</dbReference>
<dbReference type="InterPro" id="IPR013519">
    <property type="entry name" value="Int_alpha_beta-p"/>
</dbReference>
<dbReference type="Gene3D" id="1.20.5.930">
    <property type="entry name" value="Bicelle-embedded integrin alpha(iib) transmembrane segment"/>
    <property type="match status" value="1"/>
</dbReference>
<feature type="repeat" description="FG-GAP" evidence="12">
    <location>
        <begin position="261"/>
        <end position="320"/>
    </location>
</feature>
<dbReference type="InterPro" id="IPR018184">
    <property type="entry name" value="Integrin_alpha_C_CS"/>
</dbReference>
<keyword evidence="3 13" id="KW-0812">Transmembrane</keyword>
<evidence type="ECO:0000256" key="13">
    <source>
        <dbReference type="RuleBase" id="RU003762"/>
    </source>
</evidence>
<dbReference type="PANTHER" id="PTHR23220">
    <property type="entry name" value="INTEGRIN ALPHA"/>
    <property type="match status" value="1"/>
</dbReference>
<keyword evidence="4 13" id="KW-0732">Signal</keyword>
<feature type="domain" description="Integrin alpha third immunoglobulin-like" evidence="17">
    <location>
        <begin position="769"/>
        <end position="918"/>
    </location>
</feature>
<dbReference type="EnsemblMetazoa" id="CLYHEMT022026.1">
    <property type="protein sequence ID" value="CLYHEMP022026.1"/>
    <property type="gene ID" value="CLYHEMG022026"/>
</dbReference>
<feature type="transmembrane region" description="Helical" evidence="13">
    <location>
        <begin position="969"/>
        <end position="993"/>
    </location>
</feature>
<feature type="repeat" description="FG-GAP" evidence="12">
    <location>
        <begin position="31"/>
        <end position="87"/>
    </location>
</feature>
<dbReference type="Gene3D" id="2.130.10.130">
    <property type="entry name" value="Integrin alpha, N-terminal"/>
    <property type="match status" value="1"/>
</dbReference>
<dbReference type="InterPro" id="IPR048286">
    <property type="entry name" value="Integrin_alpha_Ig-like_3"/>
</dbReference>
<dbReference type="InterPro" id="IPR013517">
    <property type="entry name" value="FG-GAP"/>
</dbReference>
<evidence type="ECO:0000259" key="17">
    <source>
        <dbReference type="Pfam" id="PF20806"/>
    </source>
</evidence>
<dbReference type="GO" id="GO:0098609">
    <property type="term" value="P:cell-cell adhesion"/>
    <property type="evidence" value="ECO:0007669"/>
    <property type="project" value="TreeGrafter"/>
</dbReference>
<proteinExistence type="inferred from homology"/>
<dbReference type="InterPro" id="IPR013649">
    <property type="entry name" value="Integrin_alpha_Ig-like_1"/>
</dbReference>
<evidence type="ECO:0000256" key="14">
    <source>
        <dbReference type="SAM" id="MobiDB-lite"/>
    </source>
</evidence>
<evidence type="ECO:0000256" key="4">
    <source>
        <dbReference type="ARBA" id="ARBA00022729"/>
    </source>
</evidence>
<dbReference type="SUPFAM" id="SSF69318">
    <property type="entry name" value="Integrin alpha N-terminal domain"/>
    <property type="match status" value="1"/>
</dbReference>
<feature type="chain" id="PRO_5029949410" evidence="13">
    <location>
        <begin position="25"/>
        <end position="1028"/>
    </location>
</feature>
<dbReference type="OrthoDB" id="5573735at2759"/>
<dbReference type="PROSITE" id="PS51470">
    <property type="entry name" value="FG_GAP"/>
    <property type="match status" value="5"/>
</dbReference>
<dbReference type="GO" id="GO:0007160">
    <property type="term" value="P:cell-matrix adhesion"/>
    <property type="evidence" value="ECO:0007669"/>
    <property type="project" value="TreeGrafter"/>
</dbReference>
<evidence type="ECO:0000256" key="7">
    <source>
        <dbReference type="ARBA" id="ARBA00022989"/>
    </source>
</evidence>
<dbReference type="SUPFAM" id="SSF69179">
    <property type="entry name" value="Integrin domains"/>
    <property type="match status" value="3"/>
</dbReference>
<evidence type="ECO:0000256" key="10">
    <source>
        <dbReference type="ARBA" id="ARBA00023170"/>
    </source>
</evidence>
<feature type="region of interest" description="Disordered" evidence="14">
    <location>
        <begin position="1002"/>
        <end position="1028"/>
    </location>
</feature>
<evidence type="ECO:0000256" key="6">
    <source>
        <dbReference type="ARBA" id="ARBA00022889"/>
    </source>
</evidence>
<keyword evidence="19" id="KW-1185">Reference proteome</keyword>
<protein>
    <submittedName>
        <fullName evidence="18">Uncharacterized protein</fullName>
    </submittedName>
</protein>
<dbReference type="InterPro" id="IPR028994">
    <property type="entry name" value="Integrin_alpha_N"/>
</dbReference>
<keyword evidence="9 13" id="KW-0472">Membrane</keyword>